<name>A0A7G2CLD8_9TRYP</name>
<feature type="compositionally biased region" description="Basic and acidic residues" evidence="1">
    <location>
        <begin position="919"/>
        <end position="932"/>
    </location>
</feature>
<evidence type="ECO:0000313" key="3">
    <source>
        <dbReference type="Proteomes" id="UP000515908"/>
    </source>
</evidence>
<dbReference type="EMBL" id="LR877160">
    <property type="protein sequence ID" value="CAD2220239.1"/>
    <property type="molecule type" value="Genomic_DNA"/>
</dbReference>
<evidence type="ECO:0000256" key="1">
    <source>
        <dbReference type="SAM" id="MobiDB-lite"/>
    </source>
</evidence>
<reference evidence="2 3" key="1">
    <citation type="submission" date="2020-08" db="EMBL/GenBank/DDBJ databases">
        <authorList>
            <person name="Newling K."/>
            <person name="Davey J."/>
            <person name="Forrester S."/>
        </authorList>
    </citation>
    <scope>NUCLEOTIDE SEQUENCE [LARGE SCALE GENOMIC DNA]</scope>
    <source>
        <strain evidence="3">Crithidia deanei Carvalho (ATCC PRA-265)</strain>
    </source>
</reference>
<feature type="compositionally biased region" description="Basic and acidic residues" evidence="1">
    <location>
        <begin position="828"/>
        <end position="843"/>
    </location>
</feature>
<dbReference type="AlphaFoldDB" id="A0A7G2CLD8"/>
<feature type="compositionally biased region" description="Polar residues" evidence="1">
    <location>
        <begin position="641"/>
        <end position="652"/>
    </location>
</feature>
<dbReference type="Proteomes" id="UP000515908">
    <property type="component" value="Chromosome 16"/>
</dbReference>
<feature type="compositionally biased region" description="Basic and acidic residues" evidence="1">
    <location>
        <begin position="716"/>
        <end position="729"/>
    </location>
</feature>
<feature type="compositionally biased region" description="Polar residues" evidence="1">
    <location>
        <begin position="758"/>
        <end position="768"/>
    </location>
</feature>
<feature type="compositionally biased region" description="Polar residues" evidence="1">
    <location>
        <begin position="666"/>
        <end position="678"/>
    </location>
</feature>
<accession>A0A7G2CLD8</accession>
<proteinExistence type="predicted"/>
<organism evidence="2 3">
    <name type="scientific">Angomonas deanei</name>
    <dbReference type="NCBI Taxonomy" id="59799"/>
    <lineage>
        <taxon>Eukaryota</taxon>
        <taxon>Discoba</taxon>
        <taxon>Euglenozoa</taxon>
        <taxon>Kinetoplastea</taxon>
        <taxon>Metakinetoplastina</taxon>
        <taxon>Trypanosomatida</taxon>
        <taxon>Trypanosomatidae</taxon>
        <taxon>Strigomonadinae</taxon>
        <taxon>Angomonas</taxon>
    </lineage>
</organism>
<dbReference type="OrthoDB" id="266186at2759"/>
<feature type="compositionally biased region" description="Basic and acidic residues" evidence="1">
    <location>
        <begin position="401"/>
        <end position="418"/>
    </location>
</feature>
<protein>
    <submittedName>
        <fullName evidence="2">Uncharacterized protein</fullName>
    </submittedName>
</protein>
<feature type="compositionally biased region" description="Polar residues" evidence="1">
    <location>
        <begin position="501"/>
        <end position="517"/>
    </location>
</feature>
<feature type="compositionally biased region" description="Basic and acidic residues" evidence="1">
    <location>
        <begin position="439"/>
        <end position="448"/>
    </location>
</feature>
<feature type="compositionally biased region" description="Basic and acidic residues" evidence="1">
    <location>
        <begin position="683"/>
        <end position="694"/>
    </location>
</feature>
<feature type="compositionally biased region" description="Basic and acidic residues" evidence="1">
    <location>
        <begin position="461"/>
        <end position="472"/>
    </location>
</feature>
<feature type="compositionally biased region" description="Acidic residues" evidence="1">
    <location>
        <begin position="553"/>
        <end position="572"/>
    </location>
</feature>
<keyword evidence="3" id="KW-1185">Reference proteome</keyword>
<feature type="compositionally biased region" description="Basic and acidic residues" evidence="1">
    <location>
        <begin position="532"/>
        <end position="552"/>
    </location>
</feature>
<sequence>MGSDLSIVLQTCVPSPDVVQNTFQRFGWSEAGDALCYTELRLMSSKEAIAKVSRAPKGGDDSANKTIMLVPSCFSYSLGGEAMQRLVRKEMIPALQPDGPCAARLGLVVDPSVHLGERVADEANLKRFATGLTLFLGSLVAALEKKDPKTRVVSSLASSVRTKKSGSVASSQTEEVWMLSEMPFPKVFLLDLRENGLSDKEAAAVLNDWVGRSRRVRPLFTITERQKDVHDRILQRQEKQQREREDRFITQGVATDHIEDFDNELSIVKESEMIRDEKDHAVINRPVKLKKKDLILDIPVYMPHTRGDLLCGSLECLLLNRNDLSSEGTEEVLRIVQSADPPLHLLPLLRVVDIRDNVRGAKKEEEVLSEVQTGKVRKNILKDKKEDSDGEEYEIVVSPRETGRAEDSQPRQSSEDKQWAALEQSEVLNSRSQSHRPTKLTDGEEKKTKNGKKKSPSETAEEQKGDSYERIHSPLSYLVSFTETESTQPTVDQAASARSVPKSNQEISQRSNPNSHPEPSKEEYSHSLRSSELGEAKEEPESHASISEKGEQVEEDEQENEEVGEPDEDEEPILSSPNTNDSVPVYETEEESSGLGGGPNKTMEPVEASDSPVSPVDVRSQPPPLTSFGQAGPADAPKDVGSSQSYQRNDISPESAALSFGEKEVSISSAPWQPMESSANEEEERRQSTRKDSLVDELSDSQDGPSANPHNGAFKRLYEDAKRRNTKQLEEEDLPPSQQRSGSKTKMSKETFERLTSPRKSTSQQRRSSAGRDPGVWSPPSSPPKRGASTRKPSPLWHPSKFKPIPTGPVQPPAETVTTRMRRFYSSTDRRKKEQREGIERKARNGKPIQAADMRVYEKTKPTPIIRDRRKLAEAINSFEEQLYSPSRQSTSQGRTRSARGTTRQTQNAFSDPYGDTTNNKDQDNLFHREDVPPTVNNRNTTGNIHDYRFPQSPSPVRHSGSPAPQPVMADGAAMQRESILRSSASPSGIGRRMRPCFKPVPSTK</sequence>
<feature type="compositionally biased region" description="Low complexity" evidence="1">
    <location>
        <begin position="887"/>
        <end position="907"/>
    </location>
</feature>
<feature type="compositionally biased region" description="Polar residues" evidence="1">
    <location>
        <begin position="935"/>
        <end position="944"/>
    </location>
</feature>
<gene>
    <name evidence="2" type="ORF">ADEAN_000775400</name>
</gene>
<evidence type="ECO:0000313" key="2">
    <source>
        <dbReference type="EMBL" id="CAD2220239.1"/>
    </source>
</evidence>
<feature type="region of interest" description="Disordered" evidence="1">
    <location>
        <begin position="382"/>
        <end position="969"/>
    </location>
</feature>
<feature type="compositionally biased region" description="Polar residues" evidence="1">
    <location>
        <begin position="736"/>
        <end position="745"/>
    </location>
</feature>
<feature type="compositionally biased region" description="Low complexity" evidence="1">
    <location>
        <begin position="605"/>
        <end position="620"/>
    </location>
</feature>
<feature type="region of interest" description="Disordered" evidence="1">
    <location>
        <begin position="982"/>
        <end position="1005"/>
    </location>
</feature>
<feature type="compositionally biased region" description="Polar residues" evidence="1">
    <location>
        <begin position="479"/>
        <end position="493"/>
    </location>
</feature>
<dbReference type="VEuPathDB" id="TriTrypDB:ADEAN_000775400"/>